<evidence type="ECO:0000256" key="1">
    <source>
        <dbReference type="SAM" id="Phobius"/>
    </source>
</evidence>
<organism evidence="2 3">
    <name type="scientific">Youngiibacter multivorans</name>
    <dbReference type="NCBI Taxonomy" id="937251"/>
    <lineage>
        <taxon>Bacteria</taxon>
        <taxon>Bacillati</taxon>
        <taxon>Bacillota</taxon>
        <taxon>Clostridia</taxon>
        <taxon>Eubacteriales</taxon>
        <taxon>Clostridiaceae</taxon>
        <taxon>Youngiibacter</taxon>
    </lineage>
</organism>
<keyword evidence="3" id="KW-1185">Reference proteome</keyword>
<feature type="transmembrane region" description="Helical" evidence="1">
    <location>
        <begin position="502"/>
        <end position="524"/>
    </location>
</feature>
<keyword evidence="1" id="KW-0812">Transmembrane</keyword>
<sequence>MAEETKKFLLNESNLEDILTYLEEVNSEYLIRENQKNSEASGLLSKFDEKESKAFNEFLESINGGDGSRISMDKGSCVIDIRETEALMMSIILENAYGENIESDILWDHAELSKSDDTYLLELVCSDYLDGEDILGKISFSTMSLNIQLYNYTLSVVSRGNSVPWDTLTGLLGEIEAKRSLGSEYINEKEEELLPLCNLELFRPSIFDTVEFDDSQYEKLTIYIERSNCQKLLPILDSIRKSETKKRRQKYIKEFKNEIIKFQYEPLWRSIFDDVKAAASEYPSKAEVLCEQVQLKDIRSVVSKKFFDAGFQGEYPHFRKMGSLDRLHLAEINGITYWVGYEKNMASYVDCMEFCYDGTLTLYFVIGIILLKPDKLDTFNKLDAFSGFFHDRARRTGKVLCGYIPKMLPDSSRDLGDLLETVSIAIKKSMFQKLSGSERKNLNKYDIDKKSILMIGLIWTIAGILYGFMMTVSFMIFELIVGLIDSSGSISEAWAFFIQTPWWIFFAGTSFGFGILMLIISLFAQRS</sequence>
<dbReference type="InterPro" id="IPR024538">
    <property type="entry name" value="DUF3878"/>
</dbReference>
<dbReference type="Proteomes" id="UP001519271">
    <property type="component" value="Unassembled WGS sequence"/>
</dbReference>
<keyword evidence="1" id="KW-1133">Transmembrane helix</keyword>
<proteinExistence type="predicted"/>
<gene>
    <name evidence="2" type="ORF">J2Z34_000109</name>
</gene>
<reference evidence="2 3" key="1">
    <citation type="submission" date="2021-03" db="EMBL/GenBank/DDBJ databases">
        <title>Genomic Encyclopedia of Type Strains, Phase IV (KMG-IV): sequencing the most valuable type-strain genomes for metagenomic binning, comparative biology and taxonomic classification.</title>
        <authorList>
            <person name="Goeker M."/>
        </authorList>
    </citation>
    <scope>NUCLEOTIDE SEQUENCE [LARGE SCALE GENOMIC DNA]</scope>
    <source>
        <strain evidence="2 3">DSM 6139</strain>
    </source>
</reference>
<protein>
    <submittedName>
        <fullName evidence="2">Uncharacterized protein</fullName>
    </submittedName>
</protein>
<name>A0ABS4FZK1_9CLOT</name>
<comment type="caution">
    <text evidence="2">The sequence shown here is derived from an EMBL/GenBank/DDBJ whole genome shotgun (WGS) entry which is preliminary data.</text>
</comment>
<accession>A0ABS4FZK1</accession>
<feature type="transmembrane region" description="Helical" evidence="1">
    <location>
        <begin position="452"/>
        <end position="482"/>
    </location>
</feature>
<evidence type="ECO:0000313" key="3">
    <source>
        <dbReference type="Proteomes" id="UP001519271"/>
    </source>
</evidence>
<evidence type="ECO:0000313" key="2">
    <source>
        <dbReference type="EMBL" id="MBP1917646.1"/>
    </source>
</evidence>
<keyword evidence="1" id="KW-0472">Membrane</keyword>
<dbReference type="Pfam" id="PF12994">
    <property type="entry name" value="DUF3878"/>
    <property type="match status" value="1"/>
</dbReference>
<dbReference type="EMBL" id="JAGGKC010000001">
    <property type="protein sequence ID" value="MBP1917646.1"/>
    <property type="molecule type" value="Genomic_DNA"/>
</dbReference>